<organism evidence="3 4">
    <name type="scientific">Streptomyces pristinaespiralis (strain ATCC 25486 / DSM 40338 / CBS 914.69 / JCM 4507 / KCC S-0507 / NBRC 13074 / NRRL 2958 / 5647)</name>
    <dbReference type="NCBI Taxonomy" id="457429"/>
    <lineage>
        <taxon>Bacteria</taxon>
        <taxon>Bacillati</taxon>
        <taxon>Actinomycetota</taxon>
        <taxon>Actinomycetes</taxon>
        <taxon>Kitasatosporales</taxon>
        <taxon>Streptomycetaceae</taxon>
        <taxon>Streptomyces</taxon>
    </lineage>
</organism>
<accession>B5HJY4</accession>
<feature type="domain" description="Hemerythrin-like" evidence="2">
    <location>
        <begin position="121"/>
        <end position="250"/>
    </location>
</feature>
<feature type="region of interest" description="Disordered" evidence="1">
    <location>
        <begin position="60"/>
        <end position="91"/>
    </location>
</feature>
<dbReference type="Pfam" id="PF01814">
    <property type="entry name" value="Hemerythrin"/>
    <property type="match status" value="1"/>
</dbReference>
<sequence length="275" mass="29466">MRGRRPAEAGSCFRHDPPPVPHLWSSSTITLSAAGGAARASPAGFERALSCSGVRGLARGADHGAGQNRSRPARGAGPEGGGGLTGPGGRWWYRAPRRGHGTIMETFTGHGDRLAAFGNQLIAVHLWLREELARLADDVDAFLEGGERPRELRAHCLTFCSAVRRHHTEEDDAAFPALAQQFPELRPVLEELENDHHTVADILRRIEELLGGLGTGEGALPAQEVRKELDGLAALLESHFVYEEKKIVTALNGLSAPLPGGVVLQDVIQDVSGQE</sequence>
<keyword evidence="4" id="KW-1185">Reference proteome</keyword>
<reference evidence="4" key="1">
    <citation type="submission" date="2008-02" db="EMBL/GenBank/DDBJ databases">
        <authorList>
            <consortium name="The Broad Institute Genome Sequencing Platform"/>
            <person name="Fischbach M."/>
            <person name="Ward D."/>
            <person name="Young S."/>
            <person name="Jaffe D."/>
            <person name="Gnerre S."/>
            <person name="Berlin A."/>
            <person name="Heiman D."/>
            <person name="Hepburn T."/>
            <person name="Sykes S."/>
            <person name="Alvarado L."/>
            <person name="Kodira C.D."/>
            <person name="Straight P."/>
            <person name="Clardy J."/>
            <person name="Hung D."/>
            <person name="Kolter R."/>
            <person name="Mekalanos J."/>
            <person name="Walker S."/>
            <person name="Walsh C.T."/>
            <person name="Lander E."/>
            <person name="Galagan J."/>
            <person name="Nusbaum C."/>
            <person name="Birren B."/>
        </authorList>
    </citation>
    <scope>NUCLEOTIDE SEQUENCE [LARGE SCALE GENOMIC DNA]</scope>
    <source>
        <strain evidence="4">ATCC 25486 / DSM 40338 / CBS 914.69 / JCM 4507 / NBRC 13074 / NRRL 2958 / 5647</strain>
    </source>
</reference>
<evidence type="ECO:0000256" key="1">
    <source>
        <dbReference type="SAM" id="MobiDB-lite"/>
    </source>
</evidence>
<proteinExistence type="predicted"/>
<dbReference type="InterPro" id="IPR053206">
    <property type="entry name" value="Dimeric_xanthone_biosynth"/>
</dbReference>
<dbReference type="PANTHER" id="PTHR38048:SF2">
    <property type="entry name" value="HEMERYTHRIN-LIKE DOMAIN-CONTAINING PROTEIN"/>
    <property type="match status" value="1"/>
</dbReference>
<dbReference type="HOGENOM" id="CLU_1011633_0_0_11"/>
<dbReference type="AlphaFoldDB" id="B5HJY4"/>
<reference evidence="4" key="2">
    <citation type="submission" date="2009-10" db="EMBL/GenBank/DDBJ databases">
        <title>The genome sequence of Streptomyces pristinaespiralis strain ATCC 25486.</title>
        <authorList>
            <consortium name="The Broad Institute Genome Sequencing Platform"/>
            <consortium name="Broad Institute Microbial Sequencing Center"/>
            <person name="Fischbach M."/>
            <person name="Godfrey P."/>
            <person name="Ward D."/>
            <person name="Young S."/>
            <person name="Zeng Q."/>
            <person name="Koehrsen M."/>
            <person name="Alvarado L."/>
            <person name="Berlin A.M."/>
            <person name="Bochicchio J."/>
            <person name="Borenstein D."/>
            <person name="Chapman S.B."/>
            <person name="Chen Z."/>
            <person name="Engels R."/>
            <person name="Freedman E."/>
            <person name="Gellesch M."/>
            <person name="Goldberg J."/>
            <person name="Griggs A."/>
            <person name="Gujja S."/>
            <person name="Heilman E.R."/>
            <person name="Heiman D.I."/>
            <person name="Hepburn T.A."/>
            <person name="Howarth C."/>
            <person name="Jen D."/>
            <person name="Larson L."/>
            <person name="Lewis B."/>
            <person name="Mehta T."/>
            <person name="Park D."/>
            <person name="Pearson M."/>
            <person name="Richards J."/>
            <person name="Roberts A."/>
            <person name="Saif S."/>
            <person name="Shea T.D."/>
            <person name="Shenoy N."/>
            <person name="Sisk P."/>
            <person name="Stolte C."/>
            <person name="Sykes S.N."/>
            <person name="Thomson T."/>
            <person name="Walk T."/>
            <person name="White J."/>
            <person name="Yandava C."/>
            <person name="Straight P."/>
            <person name="Clardy J."/>
            <person name="Hung D."/>
            <person name="Kolter R."/>
            <person name="Mekalanos J."/>
            <person name="Walker S."/>
            <person name="Walsh C.T."/>
            <person name="Wieland-Brown L.C."/>
            <person name="Haas B."/>
            <person name="Nusbaum C."/>
            <person name="Birren B."/>
        </authorList>
    </citation>
    <scope>NUCLEOTIDE SEQUENCE [LARGE SCALE GENOMIC DNA]</scope>
    <source>
        <strain evidence="4">ATCC 25486 / DSM 40338 / CBS 914.69 / JCM 4507 / NBRC 13074 / NRRL 2958 / 5647</strain>
    </source>
</reference>
<dbReference type="PANTHER" id="PTHR38048">
    <property type="entry name" value="EXPRESSED PROTEIN"/>
    <property type="match status" value="1"/>
</dbReference>
<feature type="compositionally biased region" description="Gly residues" evidence="1">
    <location>
        <begin position="77"/>
        <end position="89"/>
    </location>
</feature>
<dbReference type="CDD" id="cd12108">
    <property type="entry name" value="Hr-like"/>
    <property type="match status" value="1"/>
</dbReference>
<dbReference type="eggNOG" id="COG3945">
    <property type="taxonomic scope" value="Bacteria"/>
</dbReference>
<dbReference type="Gene3D" id="1.20.120.520">
    <property type="entry name" value="nmb1532 protein domain like"/>
    <property type="match status" value="1"/>
</dbReference>
<dbReference type="EMBL" id="CM000950">
    <property type="protein sequence ID" value="EDY67146.1"/>
    <property type="molecule type" value="Genomic_DNA"/>
</dbReference>
<dbReference type="InterPro" id="IPR012312">
    <property type="entry name" value="Hemerythrin-like"/>
</dbReference>
<evidence type="ECO:0000313" key="3">
    <source>
        <dbReference type="EMBL" id="EDY67146.1"/>
    </source>
</evidence>
<name>B5HJY4_STRE2</name>
<gene>
    <name evidence="3" type="ORF">SSDG_05481</name>
</gene>
<protein>
    <submittedName>
        <fullName evidence="3">Hemerythrin HHE cation binding domain-containing protein</fullName>
    </submittedName>
</protein>
<evidence type="ECO:0000313" key="4">
    <source>
        <dbReference type="Proteomes" id="UP000002805"/>
    </source>
</evidence>
<dbReference type="Proteomes" id="UP000002805">
    <property type="component" value="Chromosome"/>
</dbReference>
<evidence type="ECO:0000259" key="2">
    <source>
        <dbReference type="Pfam" id="PF01814"/>
    </source>
</evidence>